<accession>A0A401PCT4</accession>
<dbReference type="AlphaFoldDB" id="A0A401PCT4"/>
<organism evidence="1 2">
    <name type="scientific">Scyliorhinus torazame</name>
    <name type="common">Cloudy catshark</name>
    <name type="synonym">Catulus torazame</name>
    <dbReference type="NCBI Taxonomy" id="75743"/>
    <lineage>
        <taxon>Eukaryota</taxon>
        <taxon>Metazoa</taxon>
        <taxon>Chordata</taxon>
        <taxon>Craniata</taxon>
        <taxon>Vertebrata</taxon>
        <taxon>Chondrichthyes</taxon>
        <taxon>Elasmobranchii</taxon>
        <taxon>Galeomorphii</taxon>
        <taxon>Galeoidea</taxon>
        <taxon>Carcharhiniformes</taxon>
        <taxon>Scyliorhinidae</taxon>
        <taxon>Scyliorhinus</taxon>
    </lineage>
</organism>
<evidence type="ECO:0000313" key="1">
    <source>
        <dbReference type="EMBL" id="GCB70932.1"/>
    </source>
</evidence>
<protein>
    <submittedName>
        <fullName evidence="1">Uncharacterized protein</fullName>
    </submittedName>
</protein>
<sequence>MQCCNPYWLSLFSSPGKADRIEEIDPKRMIKTPESQIDPMVNSLLRNINPVKDTNKMHLEYDLMLSHTSRSEGETFTLNIMSNLVQKLERISKRKSNLPRKGVLRTL</sequence>
<proteinExistence type="predicted"/>
<dbReference type="EMBL" id="BFAA01000316">
    <property type="protein sequence ID" value="GCB70932.1"/>
    <property type="molecule type" value="Genomic_DNA"/>
</dbReference>
<reference evidence="1 2" key="1">
    <citation type="journal article" date="2018" name="Nat. Ecol. Evol.">
        <title>Shark genomes provide insights into elasmobranch evolution and the origin of vertebrates.</title>
        <authorList>
            <person name="Hara Y"/>
            <person name="Yamaguchi K"/>
            <person name="Onimaru K"/>
            <person name="Kadota M"/>
            <person name="Koyanagi M"/>
            <person name="Keeley SD"/>
            <person name="Tatsumi K"/>
            <person name="Tanaka K"/>
            <person name="Motone F"/>
            <person name="Kageyama Y"/>
            <person name="Nozu R"/>
            <person name="Adachi N"/>
            <person name="Nishimura O"/>
            <person name="Nakagawa R"/>
            <person name="Tanegashima C"/>
            <person name="Kiyatake I"/>
            <person name="Matsumoto R"/>
            <person name="Murakumo K"/>
            <person name="Nishida K"/>
            <person name="Terakita A"/>
            <person name="Kuratani S"/>
            <person name="Sato K"/>
            <person name="Hyodo S Kuraku.S."/>
        </authorList>
    </citation>
    <scope>NUCLEOTIDE SEQUENCE [LARGE SCALE GENOMIC DNA]</scope>
</reference>
<dbReference type="Proteomes" id="UP000288216">
    <property type="component" value="Unassembled WGS sequence"/>
</dbReference>
<keyword evidence="2" id="KW-1185">Reference proteome</keyword>
<comment type="caution">
    <text evidence="1">The sequence shown here is derived from an EMBL/GenBank/DDBJ whole genome shotgun (WGS) entry which is preliminary data.</text>
</comment>
<evidence type="ECO:0000313" key="2">
    <source>
        <dbReference type="Proteomes" id="UP000288216"/>
    </source>
</evidence>
<gene>
    <name evidence="1" type="ORF">scyTo_0001410</name>
</gene>
<name>A0A401PCT4_SCYTO</name>